<dbReference type="Proteomes" id="UP001500665">
    <property type="component" value="Unassembled WGS sequence"/>
</dbReference>
<organism evidence="1 2">
    <name type="scientific">Actinocorallia libanotica</name>
    <dbReference type="NCBI Taxonomy" id="46162"/>
    <lineage>
        <taxon>Bacteria</taxon>
        <taxon>Bacillati</taxon>
        <taxon>Actinomycetota</taxon>
        <taxon>Actinomycetes</taxon>
        <taxon>Streptosporangiales</taxon>
        <taxon>Thermomonosporaceae</taxon>
        <taxon>Actinocorallia</taxon>
    </lineage>
</organism>
<dbReference type="EMBL" id="BAAAHH010000001">
    <property type="protein sequence ID" value="GAA0936223.1"/>
    <property type="molecule type" value="Genomic_DNA"/>
</dbReference>
<evidence type="ECO:0000313" key="1">
    <source>
        <dbReference type="EMBL" id="GAA0936223.1"/>
    </source>
</evidence>
<protein>
    <recommendedName>
        <fullName evidence="3">Tail protein</fullName>
    </recommendedName>
</protein>
<evidence type="ECO:0008006" key="3">
    <source>
        <dbReference type="Google" id="ProtNLM"/>
    </source>
</evidence>
<reference evidence="1 2" key="1">
    <citation type="journal article" date="2019" name="Int. J. Syst. Evol. Microbiol.">
        <title>The Global Catalogue of Microorganisms (GCM) 10K type strain sequencing project: providing services to taxonomists for standard genome sequencing and annotation.</title>
        <authorList>
            <consortium name="The Broad Institute Genomics Platform"/>
            <consortium name="The Broad Institute Genome Sequencing Center for Infectious Disease"/>
            <person name="Wu L."/>
            <person name="Ma J."/>
        </authorList>
    </citation>
    <scope>NUCLEOTIDE SEQUENCE [LARGE SCALE GENOMIC DNA]</scope>
    <source>
        <strain evidence="1 2">JCM 10696</strain>
    </source>
</reference>
<gene>
    <name evidence="1" type="ORF">GCM10009550_01830</name>
</gene>
<accession>A0ABN1Q2Y3</accession>
<dbReference type="RefSeq" id="WP_344235593.1">
    <property type="nucleotide sequence ID" value="NZ_BAAAHH010000001.1"/>
</dbReference>
<keyword evidence="2" id="KW-1185">Reference proteome</keyword>
<sequence length="642" mass="68231">MAGLDLGRGLPFSLTGPASAGSGTYTDLEGVYDFSVGGVPFLSGISREDPVLIKSAEFRKQQIDQSAEPGEQSLTGWWARSQLSMHGGAGLKYSDPALDESAPIRFEDSRGCDIWTPGQVTLLPEAPEAYAVPATDKIVMVGARIAGVDLVVFGSGTTLRYVTDAFANGTLTTTSGAAPTTAWQAIATDGACFFLANGEGVWELRWTSFPGTYTYRQIWDWGVTTTATVALGWAMGRLMAGVDTKLYELVLTGGALPEALPTNAVYTSLTPDWRWTSITAGPEAIYASGYAGNRGSILAATLDTSGALPTLTGATEVAQLPTGETPRCIRAYLGTLMVIGSNKGVRVADIESGGSIAYGPLIETEASVEDMSSFDRFAYVAASSSTEGAGLIRVDLSLLHEVSGRYAWAHDLQIPDVGTVTAVATVGETSRMAFAVPGEGVYLASATRLVESGWVQTAATRFNTLWPKLFKRLSVRALVYGSIVVETVDYTGVMTTIATIGENTDLTADLAINVPDTPQEQLALKFTLNRASLTVGPTLRGYILKALPGGPRQYEYVLPLLCFDHEKGQDGQEIGYPGFGWERLHQVMGIASQGSVVMLTELNTGLSDLVTIEDVNFRQTAPSKQSDAAWGGVLNLTLRTLE</sequence>
<name>A0ABN1Q2Y3_9ACTN</name>
<comment type="caution">
    <text evidence="1">The sequence shown here is derived from an EMBL/GenBank/DDBJ whole genome shotgun (WGS) entry which is preliminary data.</text>
</comment>
<proteinExistence type="predicted"/>
<evidence type="ECO:0000313" key="2">
    <source>
        <dbReference type="Proteomes" id="UP001500665"/>
    </source>
</evidence>